<accession>E9SH30</accession>
<keyword evidence="2" id="KW-0813">Transport</keyword>
<dbReference type="OrthoDB" id="9809205at2"/>
<dbReference type="GO" id="GO:0005524">
    <property type="term" value="F:ATP binding"/>
    <property type="evidence" value="ECO:0007669"/>
    <property type="project" value="UniProtKB-KW"/>
</dbReference>
<feature type="domain" description="ABC transporter" evidence="5">
    <location>
        <begin position="6"/>
        <end position="233"/>
    </location>
</feature>
<evidence type="ECO:0000256" key="4">
    <source>
        <dbReference type="ARBA" id="ARBA00022840"/>
    </source>
</evidence>
<evidence type="ECO:0000259" key="5">
    <source>
        <dbReference type="PROSITE" id="PS50893"/>
    </source>
</evidence>
<dbReference type="Gene3D" id="3.40.50.300">
    <property type="entry name" value="P-loop containing nucleotide triphosphate hydrolases"/>
    <property type="match status" value="1"/>
</dbReference>
<dbReference type="PANTHER" id="PTHR43335">
    <property type="entry name" value="ABC TRANSPORTER, ATP-BINDING PROTEIN"/>
    <property type="match status" value="1"/>
</dbReference>
<keyword evidence="4 6" id="KW-0067">ATP-binding</keyword>
<keyword evidence="7" id="KW-1185">Reference proteome</keyword>
<dbReference type="eggNOG" id="COG1131">
    <property type="taxonomic scope" value="Bacteria"/>
</dbReference>
<evidence type="ECO:0000256" key="3">
    <source>
        <dbReference type="ARBA" id="ARBA00022741"/>
    </source>
</evidence>
<dbReference type="AlphaFoldDB" id="E9SH30"/>
<organism evidence="6 7">
    <name type="scientific">Ruminococcus albus 8</name>
    <dbReference type="NCBI Taxonomy" id="246199"/>
    <lineage>
        <taxon>Bacteria</taxon>
        <taxon>Bacillati</taxon>
        <taxon>Bacillota</taxon>
        <taxon>Clostridia</taxon>
        <taxon>Eubacteriales</taxon>
        <taxon>Oscillospiraceae</taxon>
        <taxon>Ruminococcus</taxon>
    </lineage>
</organism>
<evidence type="ECO:0000256" key="1">
    <source>
        <dbReference type="ARBA" id="ARBA00005417"/>
    </source>
</evidence>
<dbReference type="SUPFAM" id="SSF52540">
    <property type="entry name" value="P-loop containing nucleoside triphosphate hydrolases"/>
    <property type="match status" value="1"/>
</dbReference>
<evidence type="ECO:0000256" key="2">
    <source>
        <dbReference type="ARBA" id="ARBA00022448"/>
    </source>
</evidence>
<sequence>MKEIVLKTNGLTKKYKKFTALENADMTVYRGEIYGLIGRNGAGKTTLMKVVTGLTEKTSGEFEIFGKTGPAAERERKRIGCLIENPAFFGNLTAYRNLRYYCMQKGITDLSQIDEVLKMLNLTDARDRKFKQFSLGMKQRLGIAFSLLDNPDLVILDEPINGLDPIAISELRDTFHKLNTEHGVTIMISSHILSELYAVADRFLFIDKGHVLKEMTKEEIDLECMRCIVVKTSDTKAAATVLEEKLSITDYKVIDSSEIRVYERSAAADIINRELIRADVSVSGISEAGISLEDYFKQLVGEESK</sequence>
<dbReference type="SMART" id="SM00382">
    <property type="entry name" value="AAA"/>
    <property type="match status" value="1"/>
</dbReference>
<name>E9SH30_RUMAL</name>
<evidence type="ECO:0000313" key="7">
    <source>
        <dbReference type="Proteomes" id="UP000004259"/>
    </source>
</evidence>
<reference evidence="6 7" key="1">
    <citation type="submission" date="2011-02" db="EMBL/GenBank/DDBJ databases">
        <authorList>
            <person name="Nelson K.E."/>
            <person name="Sutton G."/>
            <person name="Torralba M."/>
            <person name="Durkin S."/>
            <person name="Harkins D."/>
            <person name="Montgomery R."/>
            <person name="Ziemer C."/>
            <person name="Klaassens E."/>
            <person name="Ocuiv P."/>
            <person name="Morrison M."/>
        </authorList>
    </citation>
    <scope>NUCLEOTIDE SEQUENCE [LARGE SCALE GENOMIC DNA]</scope>
    <source>
        <strain evidence="6 7">8</strain>
    </source>
</reference>
<comment type="caution">
    <text evidence="6">The sequence shown here is derived from an EMBL/GenBank/DDBJ whole genome shotgun (WGS) entry which is preliminary data.</text>
</comment>
<dbReference type="EMBL" id="ADKM02000130">
    <property type="protein sequence ID" value="EGC01449.1"/>
    <property type="molecule type" value="Genomic_DNA"/>
</dbReference>
<dbReference type="InterPro" id="IPR003593">
    <property type="entry name" value="AAA+_ATPase"/>
</dbReference>
<dbReference type="InterPro" id="IPR003439">
    <property type="entry name" value="ABC_transporter-like_ATP-bd"/>
</dbReference>
<comment type="similarity">
    <text evidence="1">Belongs to the ABC transporter superfamily.</text>
</comment>
<dbReference type="InterPro" id="IPR027417">
    <property type="entry name" value="P-loop_NTPase"/>
</dbReference>
<dbReference type="PANTHER" id="PTHR43335:SF8">
    <property type="entry name" value="ABC TRANSPORTER, ATP-BINDING PROTEIN"/>
    <property type="match status" value="1"/>
</dbReference>
<dbReference type="Pfam" id="PF00005">
    <property type="entry name" value="ABC_tran"/>
    <property type="match status" value="1"/>
</dbReference>
<dbReference type="STRING" id="246199.CUS_7558"/>
<protein>
    <submittedName>
        <fullName evidence="6">Putative bacitracin ABC transporter, ATP-binding protein BcrA</fullName>
    </submittedName>
</protein>
<dbReference type="RefSeq" id="WP_002853021.1">
    <property type="nucleotide sequence ID" value="NZ_ADKM02000130.1"/>
</dbReference>
<dbReference type="Proteomes" id="UP000004259">
    <property type="component" value="Unassembled WGS sequence"/>
</dbReference>
<dbReference type="GO" id="GO:0016887">
    <property type="term" value="F:ATP hydrolysis activity"/>
    <property type="evidence" value="ECO:0007669"/>
    <property type="project" value="InterPro"/>
</dbReference>
<proteinExistence type="inferred from homology"/>
<keyword evidence="3" id="KW-0547">Nucleotide-binding</keyword>
<dbReference type="PROSITE" id="PS50893">
    <property type="entry name" value="ABC_TRANSPORTER_2"/>
    <property type="match status" value="1"/>
</dbReference>
<gene>
    <name evidence="6" type="ORF">CUS_7558</name>
</gene>
<evidence type="ECO:0000313" key="6">
    <source>
        <dbReference type="EMBL" id="EGC01449.1"/>
    </source>
</evidence>